<dbReference type="Pfam" id="PF00743">
    <property type="entry name" value="FMO-like"/>
    <property type="match status" value="1"/>
</dbReference>
<evidence type="ECO:0000256" key="4">
    <source>
        <dbReference type="ARBA" id="ARBA00023002"/>
    </source>
</evidence>
<protein>
    <recommendedName>
        <fullName evidence="5">Flavin-containing monooxygenase</fullName>
        <ecNumber evidence="5">1.-.-.-</ecNumber>
    </recommendedName>
</protein>
<dbReference type="InterPro" id="IPR020946">
    <property type="entry name" value="Flavin_mOase-like"/>
</dbReference>
<evidence type="ECO:0000256" key="5">
    <source>
        <dbReference type="RuleBase" id="RU361177"/>
    </source>
</evidence>
<evidence type="ECO:0000313" key="6">
    <source>
        <dbReference type="EMBL" id="KAG8089499.1"/>
    </source>
</evidence>
<dbReference type="GO" id="GO:0050661">
    <property type="term" value="F:NADP binding"/>
    <property type="evidence" value="ECO:0007669"/>
    <property type="project" value="InterPro"/>
</dbReference>
<organism evidence="6 7">
    <name type="scientific">Zizania palustris</name>
    <name type="common">Northern wild rice</name>
    <dbReference type="NCBI Taxonomy" id="103762"/>
    <lineage>
        <taxon>Eukaryota</taxon>
        <taxon>Viridiplantae</taxon>
        <taxon>Streptophyta</taxon>
        <taxon>Embryophyta</taxon>
        <taxon>Tracheophyta</taxon>
        <taxon>Spermatophyta</taxon>
        <taxon>Magnoliopsida</taxon>
        <taxon>Liliopsida</taxon>
        <taxon>Poales</taxon>
        <taxon>Poaceae</taxon>
        <taxon>BOP clade</taxon>
        <taxon>Oryzoideae</taxon>
        <taxon>Oryzeae</taxon>
        <taxon>Zizaniinae</taxon>
        <taxon>Zizania</taxon>
    </lineage>
</organism>
<comment type="similarity">
    <text evidence="1 5">Belongs to the FMO family.</text>
</comment>
<dbReference type="PANTHER" id="PTHR43539:SF30">
    <property type="entry name" value="OS11G0207700 PROTEIN"/>
    <property type="match status" value="1"/>
</dbReference>
<dbReference type="GO" id="GO:0004499">
    <property type="term" value="F:N,N-dimethylaniline monooxygenase activity"/>
    <property type="evidence" value="ECO:0007669"/>
    <property type="project" value="InterPro"/>
</dbReference>
<dbReference type="EC" id="1.-.-.-" evidence="5"/>
<dbReference type="InterPro" id="IPR050982">
    <property type="entry name" value="Auxin_biosynth/cation_transpt"/>
</dbReference>
<evidence type="ECO:0000313" key="7">
    <source>
        <dbReference type="Proteomes" id="UP000729402"/>
    </source>
</evidence>
<accession>A0A8J5WJI5</accession>
<keyword evidence="7" id="KW-1185">Reference proteome</keyword>
<comment type="cofactor">
    <cofactor evidence="5">
        <name>FAD</name>
        <dbReference type="ChEBI" id="CHEBI:57692"/>
    </cofactor>
</comment>
<keyword evidence="5" id="KW-0503">Monooxygenase</keyword>
<dbReference type="GO" id="GO:0050660">
    <property type="term" value="F:flavin adenine dinucleotide binding"/>
    <property type="evidence" value="ECO:0007669"/>
    <property type="project" value="InterPro"/>
</dbReference>
<keyword evidence="3 5" id="KW-0274">FAD</keyword>
<keyword evidence="4 5" id="KW-0560">Oxidoreductase</keyword>
<keyword evidence="2 5" id="KW-0285">Flavoprotein</keyword>
<dbReference type="PANTHER" id="PTHR43539">
    <property type="entry name" value="FLAVIN-BINDING MONOOXYGENASE-LIKE PROTEIN (AFU_ORTHOLOGUE AFUA_4G09220)"/>
    <property type="match status" value="1"/>
</dbReference>
<gene>
    <name evidence="6" type="ORF">GUJ93_ZPchr0011g28063</name>
</gene>
<dbReference type="EMBL" id="JAAALK010000081">
    <property type="protein sequence ID" value="KAG8089499.1"/>
    <property type="molecule type" value="Genomic_DNA"/>
</dbReference>
<reference evidence="6" key="2">
    <citation type="submission" date="2021-02" db="EMBL/GenBank/DDBJ databases">
        <authorList>
            <person name="Kimball J.A."/>
            <person name="Haas M.W."/>
            <person name="Macchietto M."/>
            <person name="Kono T."/>
            <person name="Duquette J."/>
            <person name="Shao M."/>
        </authorList>
    </citation>
    <scope>NUCLEOTIDE SEQUENCE</scope>
    <source>
        <tissue evidence="6">Fresh leaf tissue</tissue>
    </source>
</reference>
<name>A0A8J5WJI5_ZIZPA</name>
<evidence type="ECO:0000256" key="3">
    <source>
        <dbReference type="ARBA" id="ARBA00022827"/>
    </source>
</evidence>
<evidence type="ECO:0000256" key="2">
    <source>
        <dbReference type="ARBA" id="ARBA00022630"/>
    </source>
</evidence>
<reference evidence="6" key="1">
    <citation type="journal article" date="2021" name="bioRxiv">
        <title>Whole Genome Assembly and Annotation of Northern Wild Rice, Zizania palustris L., Supports a Whole Genome Duplication in the Zizania Genus.</title>
        <authorList>
            <person name="Haas M."/>
            <person name="Kono T."/>
            <person name="Macchietto M."/>
            <person name="Millas R."/>
            <person name="McGilp L."/>
            <person name="Shao M."/>
            <person name="Duquette J."/>
            <person name="Hirsch C.N."/>
            <person name="Kimball J."/>
        </authorList>
    </citation>
    <scope>NUCLEOTIDE SEQUENCE</scope>
    <source>
        <tissue evidence="6">Fresh leaf tissue</tissue>
    </source>
</reference>
<dbReference type="AlphaFoldDB" id="A0A8J5WJI5"/>
<sequence>MRNVDKGAKFRITTCFLIMAISENTAASITIFPGFARFTEEDTHSSAYKSRKGHVGKKVLVVGARNSGENRLYYVGFARRGLIGITMDAKNIADDIVAAMNN</sequence>
<comment type="caution">
    <text evidence="6">The sequence shown here is derived from an EMBL/GenBank/DDBJ whole genome shotgun (WGS) entry which is preliminary data.</text>
</comment>
<evidence type="ECO:0000256" key="1">
    <source>
        <dbReference type="ARBA" id="ARBA00009183"/>
    </source>
</evidence>
<proteinExistence type="inferred from homology"/>
<dbReference type="Proteomes" id="UP000729402">
    <property type="component" value="Unassembled WGS sequence"/>
</dbReference>